<name>A0A2K5X9U2_MANLE</name>
<reference evidence="2" key="2">
    <citation type="submission" date="2025-09" db="UniProtKB">
        <authorList>
            <consortium name="Ensembl"/>
        </authorList>
    </citation>
    <scope>IDENTIFICATION</scope>
</reference>
<evidence type="ECO:0000256" key="1">
    <source>
        <dbReference type="SAM" id="MobiDB-lite"/>
    </source>
</evidence>
<organism evidence="2 3">
    <name type="scientific">Mandrillus leucophaeus</name>
    <name type="common">Drill</name>
    <name type="synonym">Papio leucophaeus</name>
    <dbReference type="NCBI Taxonomy" id="9568"/>
    <lineage>
        <taxon>Eukaryota</taxon>
        <taxon>Metazoa</taxon>
        <taxon>Chordata</taxon>
        <taxon>Craniata</taxon>
        <taxon>Vertebrata</taxon>
        <taxon>Euteleostomi</taxon>
        <taxon>Mammalia</taxon>
        <taxon>Eutheria</taxon>
        <taxon>Euarchontoglires</taxon>
        <taxon>Primates</taxon>
        <taxon>Haplorrhini</taxon>
        <taxon>Catarrhini</taxon>
        <taxon>Cercopithecidae</taxon>
        <taxon>Cercopithecinae</taxon>
        <taxon>Mandrillus</taxon>
    </lineage>
</organism>
<dbReference type="AlphaFoldDB" id="A0A2K5X9U2"/>
<dbReference type="Ensembl" id="ENSMLET00000000156.1">
    <property type="protein sequence ID" value="ENSMLEP00000000088.1"/>
    <property type="gene ID" value="ENSMLEG00000000128.1"/>
</dbReference>
<proteinExistence type="predicted"/>
<sequence length="36" mass="3659">MGRFTVGAWPGIPGAQQGKEGTGTLTSCTLGSFQNC</sequence>
<dbReference type="GeneTree" id="ENSGT01010000226103"/>
<keyword evidence="3" id="KW-1185">Reference proteome</keyword>
<dbReference type="Proteomes" id="UP000233140">
    <property type="component" value="Unassembled WGS sequence"/>
</dbReference>
<evidence type="ECO:0000313" key="3">
    <source>
        <dbReference type="Proteomes" id="UP000233140"/>
    </source>
</evidence>
<protein>
    <submittedName>
        <fullName evidence="2">Uncharacterized protein</fullName>
    </submittedName>
</protein>
<accession>A0A2K5X9U2</accession>
<feature type="region of interest" description="Disordered" evidence="1">
    <location>
        <begin position="1"/>
        <end position="23"/>
    </location>
</feature>
<reference evidence="2" key="1">
    <citation type="submission" date="2025-08" db="UniProtKB">
        <authorList>
            <consortium name="Ensembl"/>
        </authorList>
    </citation>
    <scope>IDENTIFICATION</scope>
</reference>
<evidence type="ECO:0000313" key="2">
    <source>
        <dbReference type="Ensembl" id="ENSMLEP00000000088.1"/>
    </source>
</evidence>